<organism evidence="1 2">
    <name type="scientific">Maricaulis virginensis</name>
    <dbReference type="NCBI Taxonomy" id="144022"/>
    <lineage>
        <taxon>Bacteria</taxon>
        <taxon>Pseudomonadati</taxon>
        <taxon>Pseudomonadota</taxon>
        <taxon>Alphaproteobacteria</taxon>
        <taxon>Maricaulales</taxon>
        <taxon>Maricaulaceae</taxon>
        <taxon>Maricaulis</taxon>
    </lineage>
</organism>
<gene>
    <name evidence="1" type="ORF">GCM10017621_19800</name>
</gene>
<protein>
    <submittedName>
        <fullName evidence="1">Uncharacterized protein</fullName>
    </submittedName>
</protein>
<dbReference type="Pfam" id="PF10986">
    <property type="entry name" value="ZrgA"/>
    <property type="match status" value="1"/>
</dbReference>
<keyword evidence="2" id="KW-1185">Reference proteome</keyword>
<proteinExistence type="predicted"/>
<dbReference type="AlphaFoldDB" id="A0A9W6ILF9"/>
<dbReference type="InterPro" id="IPR021253">
    <property type="entry name" value="ZrgA-like"/>
</dbReference>
<reference evidence="1" key="2">
    <citation type="submission" date="2023-01" db="EMBL/GenBank/DDBJ databases">
        <authorList>
            <person name="Sun Q."/>
            <person name="Evtushenko L."/>
        </authorList>
    </citation>
    <scope>NUCLEOTIDE SEQUENCE</scope>
    <source>
        <strain evidence="1">VKM B-1513</strain>
    </source>
</reference>
<accession>A0A9W6ILF9</accession>
<sequence length="87" mass="9705">MAEGVVLRLDRDAGCAYLGGEIADTGYHDIRVTYRFDCAQPQRLRRIGTGVFEVFERFETIEAVLVSPDRQIGLDLTPSAPDHRLAP</sequence>
<dbReference type="Proteomes" id="UP001143486">
    <property type="component" value="Unassembled WGS sequence"/>
</dbReference>
<evidence type="ECO:0000313" key="2">
    <source>
        <dbReference type="Proteomes" id="UP001143486"/>
    </source>
</evidence>
<comment type="caution">
    <text evidence="1">The sequence shown here is derived from an EMBL/GenBank/DDBJ whole genome shotgun (WGS) entry which is preliminary data.</text>
</comment>
<reference evidence="1" key="1">
    <citation type="journal article" date="2014" name="Int. J. Syst. Evol. Microbiol.">
        <title>Complete genome sequence of Corynebacterium casei LMG S-19264T (=DSM 44701T), isolated from a smear-ripened cheese.</title>
        <authorList>
            <consortium name="US DOE Joint Genome Institute (JGI-PGF)"/>
            <person name="Walter F."/>
            <person name="Albersmeier A."/>
            <person name="Kalinowski J."/>
            <person name="Ruckert C."/>
        </authorList>
    </citation>
    <scope>NUCLEOTIDE SEQUENCE</scope>
    <source>
        <strain evidence="1">VKM B-1513</strain>
    </source>
</reference>
<dbReference type="EMBL" id="BSFE01000005">
    <property type="protein sequence ID" value="GLK52472.1"/>
    <property type="molecule type" value="Genomic_DNA"/>
</dbReference>
<name>A0A9W6ILF9_9PROT</name>
<evidence type="ECO:0000313" key="1">
    <source>
        <dbReference type="EMBL" id="GLK52472.1"/>
    </source>
</evidence>